<dbReference type="Proteomes" id="UP000567179">
    <property type="component" value="Unassembled WGS sequence"/>
</dbReference>
<sequence length="333" mass="36247">MDVELCSFTKHADGHSDVAMGALPLPSLLFHNFARVKPAIIRELRHGLGSLDRTCFPQHHQAKGTPCSLYVARPSSSSMAAFSASFAQPVIPTGRLYQRTVYTLTVAPQTASSVRTLPPSKKQLDAFVTHAIHVGDELNTATGAVISSIPLRPLPAGDLLDPPLHRWTNTALRHSFVRACIRLRRPLLPRSQRAHNDAFGGVFLCISCVAFIRRSFHCTFLDPDSASDEESLTRPSRIQSLPNPTLCDVDTLINATFDPVLCETAATGYECAPASPAKVCQWAERCCYGRSHSAQTSMASSVNPSSQTNSEFLDHVIGGDRSLLTIFMHAEAL</sequence>
<keyword evidence="2" id="KW-1185">Reference proteome</keyword>
<organism evidence="1 2">
    <name type="scientific">Psilocybe cf. subviscida</name>
    <dbReference type="NCBI Taxonomy" id="2480587"/>
    <lineage>
        <taxon>Eukaryota</taxon>
        <taxon>Fungi</taxon>
        <taxon>Dikarya</taxon>
        <taxon>Basidiomycota</taxon>
        <taxon>Agaricomycotina</taxon>
        <taxon>Agaricomycetes</taxon>
        <taxon>Agaricomycetidae</taxon>
        <taxon>Agaricales</taxon>
        <taxon>Agaricineae</taxon>
        <taxon>Strophariaceae</taxon>
        <taxon>Psilocybe</taxon>
    </lineage>
</organism>
<reference evidence="1 2" key="1">
    <citation type="journal article" date="2020" name="ISME J.">
        <title>Uncovering the hidden diversity of litter-decomposition mechanisms in mushroom-forming fungi.</title>
        <authorList>
            <person name="Floudas D."/>
            <person name="Bentzer J."/>
            <person name="Ahren D."/>
            <person name="Johansson T."/>
            <person name="Persson P."/>
            <person name="Tunlid A."/>
        </authorList>
    </citation>
    <scope>NUCLEOTIDE SEQUENCE [LARGE SCALE GENOMIC DNA]</scope>
    <source>
        <strain evidence="1 2">CBS 101986</strain>
    </source>
</reference>
<gene>
    <name evidence="1" type="ORF">D9619_011131</name>
</gene>
<proteinExistence type="predicted"/>
<protein>
    <submittedName>
        <fullName evidence="1">Uncharacterized protein</fullName>
    </submittedName>
</protein>
<dbReference type="AlphaFoldDB" id="A0A8H5BJ82"/>
<dbReference type="EMBL" id="JAACJJ010000016">
    <property type="protein sequence ID" value="KAF5324144.1"/>
    <property type="molecule type" value="Genomic_DNA"/>
</dbReference>
<accession>A0A8H5BJ82</accession>
<evidence type="ECO:0000313" key="2">
    <source>
        <dbReference type="Proteomes" id="UP000567179"/>
    </source>
</evidence>
<comment type="caution">
    <text evidence="1">The sequence shown here is derived from an EMBL/GenBank/DDBJ whole genome shotgun (WGS) entry which is preliminary data.</text>
</comment>
<evidence type="ECO:0000313" key="1">
    <source>
        <dbReference type="EMBL" id="KAF5324144.1"/>
    </source>
</evidence>
<name>A0A8H5BJ82_9AGAR</name>